<protein>
    <submittedName>
        <fullName evidence="2">Uncharacterized protein</fullName>
    </submittedName>
</protein>
<feature type="transmembrane region" description="Helical" evidence="1">
    <location>
        <begin position="6"/>
        <end position="24"/>
    </location>
</feature>
<keyword evidence="1" id="KW-0812">Transmembrane</keyword>
<evidence type="ECO:0000313" key="2">
    <source>
        <dbReference type="EMBL" id="SCM74912.1"/>
    </source>
</evidence>
<reference evidence="2" key="1">
    <citation type="submission" date="2016-08" db="EMBL/GenBank/DDBJ databases">
        <authorList>
            <person name="Seilhamer J.J."/>
        </authorList>
    </citation>
    <scope>NUCLEOTIDE SEQUENCE</scope>
    <source>
        <strain evidence="2">86</strain>
    </source>
</reference>
<proteinExistence type="predicted"/>
<organism evidence="2">
    <name type="scientific">uncultured Pleomorphomonas sp</name>
    <dbReference type="NCBI Taxonomy" id="442121"/>
    <lineage>
        <taxon>Bacteria</taxon>
        <taxon>Pseudomonadati</taxon>
        <taxon>Pseudomonadota</taxon>
        <taxon>Alphaproteobacteria</taxon>
        <taxon>Hyphomicrobiales</taxon>
        <taxon>Pleomorphomonadaceae</taxon>
        <taxon>Pleomorphomonas</taxon>
        <taxon>environmental samples</taxon>
    </lineage>
</organism>
<accession>A0A212LBG4</accession>
<keyword evidence="1" id="KW-0472">Membrane</keyword>
<name>A0A212LBG4_9HYPH</name>
<dbReference type="AlphaFoldDB" id="A0A212LBG4"/>
<gene>
    <name evidence="2" type="ORF">KL86PLE_130398</name>
</gene>
<sequence>MTSFLVESILLVALIGTIVGLLVFRRELRELRSNQANYATSLDETGVALMTVGNAIREINMQGLTTLQNLIVEIERARAMLDELEKATNLAPSAPLRSGTRAAGR</sequence>
<evidence type="ECO:0000256" key="1">
    <source>
        <dbReference type="SAM" id="Phobius"/>
    </source>
</evidence>
<keyword evidence="1" id="KW-1133">Transmembrane helix</keyword>
<dbReference type="EMBL" id="FMJD01000005">
    <property type="protein sequence ID" value="SCM74912.1"/>
    <property type="molecule type" value="Genomic_DNA"/>
</dbReference>
<dbReference type="RefSeq" id="WP_288199859.1">
    <property type="nucleotide sequence ID" value="NZ_LT608334.1"/>
</dbReference>